<dbReference type="RefSeq" id="WP_326834704.1">
    <property type="nucleotide sequence ID" value="NZ_CP142149.1"/>
</dbReference>
<protein>
    <submittedName>
        <fullName evidence="1">Uncharacterized protein</fullName>
    </submittedName>
</protein>
<keyword evidence="2" id="KW-1185">Reference proteome</keyword>
<reference evidence="1 2" key="1">
    <citation type="journal article" date="2015" name="Int. J. Syst. Evol. Microbiol.">
        <title>Amycolatopsis rhabdoformis sp. nov., an actinomycete isolated from a tropical forest soil.</title>
        <authorList>
            <person name="Souza W.R."/>
            <person name="Silva R.E."/>
            <person name="Goodfellow M."/>
            <person name="Busarakam K."/>
            <person name="Figueiro F.S."/>
            <person name="Ferreira D."/>
            <person name="Rodrigues-Filho E."/>
            <person name="Moraes L.A.B."/>
            <person name="Zucchi T.D."/>
        </authorList>
    </citation>
    <scope>NUCLEOTIDE SEQUENCE [LARGE SCALE GENOMIC DNA]</scope>
    <source>
        <strain evidence="1 2">NCIMB 14900</strain>
    </source>
</reference>
<organism evidence="1 2">
    <name type="scientific">Amycolatopsis rhabdoformis</name>
    <dbReference type="NCBI Taxonomy" id="1448059"/>
    <lineage>
        <taxon>Bacteria</taxon>
        <taxon>Bacillati</taxon>
        <taxon>Actinomycetota</taxon>
        <taxon>Actinomycetes</taxon>
        <taxon>Pseudonocardiales</taxon>
        <taxon>Pseudonocardiaceae</taxon>
        <taxon>Amycolatopsis</taxon>
    </lineage>
</organism>
<dbReference type="EMBL" id="CP142149">
    <property type="protein sequence ID" value="WSE31896.1"/>
    <property type="molecule type" value="Genomic_DNA"/>
</dbReference>
<accession>A0ABZ1ICX7</accession>
<gene>
    <name evidence="1" type="ORF">VSH64_07210</name>
</gene>
<sequence length="345" mass="37527">MSIDTASSVETAHALLQEVRRKATAWLLDHLGPDGEPDGASVRNGFYRLPWTLASVGERARAAQVLTWAENHALADGDLREGPARTPFVTGAATYPLTILAHGAWVLERYDTARALLDTLEAHYQDPETGGAYMERPEARTTGRQLLYPTMQLGLTALATGRVAMADKVFGWFSRLMAAQRELPDRLFTMWSPDGLVTTPEEFLTVTDFRVPLQAFYNPGISAAFLSRYHAMTGSPAAKALAQQLLALVGTGTPAQFDHTQSVQICKFGWGSACAADIDPTGDHLANVIRMAQWYSDSQAPDGSWLPSGFLVPEPSVADAMQKTAEHLLWVVTMQASLGGRGRQV</sequence>
<dbReference type="Proteomes" id="UP001330812">
    <property type="component" value="Chromosome"/>
</dbReference>
<proteinExistence type="predicted"/>
<evidence type="ECO:0000313" key="2">
    <source>
        <dbReference type="Proteomes" id="UP001330812"/>
    </source>
</evidence>
<name>A0ABZ1ICX7_9PSEU</name>
<evidence type="ECO:0000313" key="1">
    <source>
        <dbReference type="EMBL" id="WSE31896.1"/>
    </source>
</evidence>